<dbReference type="Gene3D" id="3.30.450.20">
    <property type="entry name" value="PAS domain"/>
    <property type="match status" value="1"/>
</dbReference>
<dbReference type="EMBL" id="BAABRU010000017">
    <property type="protein sequence ID" value="GAA5530339.1"/>
    <property type="molecule type" value="Genomic_DNA"/>
</dbReference>
<dbReference type="SMART" id="SM00091">
    <property type="entry name" value="PAS"/>
    <property type="match status" value="1"/>
</dbReference>
<dbReference type="CDD" id="cd00082">
    <property type="entry name" value="HisKA"/>
    <property type="match status" value="1"/>
</dbReference>
<keyword evidence="13" id="KW-1185">Reference proteome</keyword>
<accession>A0ABP9X4N3</accession>
<dbReference type="InterPro" id="IPR035965">
    <property type="entry name" value="PAS-like_dom_sf"/>
</dbReference>
<proteinExistence type="predicted"/>
<reference evidence="12 13" key="1">
    <citation type="submission" date="2024-02" db="EMBL/GenBank/DDBJ databases">
        <title>Herpetosiphon gulosus NBRC 112829.</title>
        <authorList>
            <person name="Ichikawa N."/>
            <person name="Katano-Makiyama Y."/>
            <person name="Hidaka K."/>
        </authorList>
    </citation>
    <scope>NUCLEOTIDE SEQUENCE [LARGE SCALE GENOMIC DNA]</scope>
    <source>
        <strain evidence="12 13">NBRC 112829</strain>
    </source>
</reference>
<keyword evidence="8" id="KW-0902">Two-component regulatory system</keyword>
<dbReference type="InterPro" id="IPR003594">
    <property type="entry name" value="HATPase_dom"/>
</dbReference>
<dbReference type="PROSITE" id="PS50109">
    <property type="entry name" value="HIS_KIN"/>
    <property type="match status" value="1"/>
</dbReference>
<dbReference type="Pfam" id="PF13426">
    <property type="entry name" value="PAS_9"/>
    <property type="match status" value="1"/>
</dbReference>
<comment type="caution">
    <text evidence="12">The sequence shown here is derived from an EMBL/GenBank/DDBJ whole genome shotgun (WGS) entry which is preliminary data.</text>
</comment>
<dbReference type="SUPFAM" id="SSF55874">
    <property type="entry name" value="ATPase domain of HSP90 chaperone/DNA topoisomerase II/histidine kinase"/>
    <property type="match status" value="1"/>
</dbReference>
<evidence type="ECO:0000256" key="7">
    <source>
        <dbReference type="ARBA" id="ARBA00022840"/>
    </source>
</evidence>
<feature type="domain" description="PAC" evidence="11">
    <location>
        <begin position="107"/>
        <end position="157"/>
    </location>
</feature>
<evidence type="ECO:0000259" key="9">
    <source>
        <dbReference type="PROSITE" id="PS50109"/>
    </source>
</evidence>
<keyword evidence="5" id="KW-0547">Nucleotide-binding</keyword>
<keyword evidence="4" id="KW-0808">Transferase</keyword>
<protein>
    <recommendedName>
        <fullName evidence="2">histidine kinase</fullName>
        <ecNumber evidence="2">2.7.13.3</ecNumber>
    </recommendedName>
</protein>
<dbReference type="Proteomes" id="UP001428290">
    <property type="component" value="Unassembled WGS sequence"/>
</dbReference>
<evidence type="ECO:0000256" key="3">
    <source>
        <dbReference type="ARBA" id="ARBA00022553"/>
    </source>
</evidence>
<evidence type="ECO:0000256" key="5">
    <source>
        <dbReference type="ARBA" id="ARBA00022741"/>
    </source>
</evidence>
<dbReference type="PRINTS" id="PR00344">
    <property type="entry name" value="BCTRLSENSOR"/>
</dbReference>
<keyword evidence="6" id="KW-0418">Kinase</keyword>
<dbReference type="Pfam" id="PF00512">
    <property type="entry name" value="HisKA"/>
    <property type="match status" value="1"/>
</dbReference>
<keyword evidence="7" id="KW-0067">ATP-binding</keyword>
<name>A0ABP9X4N3_9CHLR</name>
<feature type="domain" description="Histidine kinase" evidence="9">
    <location>
        <begin position="185"/>
        <end position="392"/>
    </location>
</feature>
<organism evidence="12 13">
    <name type="scientific">Herpetosiphon gulosus</name>
    <dbReference type="NCBI Taxonomy" id="1973496"/>
    <lineage>
        <taxon>Bacteria</taxon>
        <taxon>Bacillati</taxon>
        <taxon>Chloroflexota</taxon>
        <taxon>Chloroflexia</taxon>
        <taxon>Herpetosiphonales</taxon>
        <taxon>Herpetosiphonaceae</taxon>
        <taxon>Herpetosiphon</taxon>
    </lineage>
</organism>
<gene>
    <name evidence="12" type="primary">fixL</name>
    <name evidence="12" type="ORF">Hgul01_04158</name>
</gene>
<feature type="domain" description="PAS" evidence="10">
    <location>
        <begin position="30"/>
        <end position="99"/>
    </location>
</feature>
<dbReference type="Gene3D" id="1.10.287.130">
    <property type="match status" value="1"/>
</dbReference>
<dbReference type="SUPFAM" id="SSF47384">
    <property type="entry name" value="Homodimeric domain of signal transducing histidine kinase"/>
    <property type="match status" value="1"/>
</dbReference>
<dbReference type="RefSeq" id="WP_345723938.1">
    <property type="nucleotide sequence ID" value="NZ_BAABRU010000017.1"/>
</dbReference>
<dbReference type="EC" id="2.7.13.3" evidence="2"/>
<dbReference type="InterPro" id="IPR036097">
    <property type="entry name" value="HisK_dim/P_sf"/>
</dbReference>
<dbReference type="PROSITE" id="PS50112">
    <property type="entry name" value="PAS"/>
    <property type="match status" value="1"/>
</dbReference>
<comment type="catalytic activity">
    <reaction evidence="1">
        <text>ATP + protein L-histidine = ADP + protein N-phospho-L-histidine.</text>
        <dbReference type="EC" id="2.7.13.3"/>
    </reaction>
</comment>
<dbReference type="CDD" id="cd00130">
    <property type="entry name" value="PAS"/>
    <property type="match status" value="1"/>
</dbReference>
<dbReference type="SUPFAM" id="SSF55785">
    <property type="entry name" value="PYP-like sensor domain (PAS domain)"/>
    <property type="match status" value="1"/>
</dbReference>
<evidence type="ECO:0000256" key="2">
    <source>
        <dbReference type="ARBA" id="ARBA00012438"/>
    </source>
</evidence>
<sequence length="393" mass="43169">MLSREQLETENASLKREVELLRHQLATQPAEPLFQSLLEAAPDGVVIVNAHGIISVVNAQAEAIFGYDRESMVDQPIELLIPERVRGVHVAYRSNYTREPRTRPMGIGSDLLARRSDGTEFYTEISLSPLKTADQLLIIAVVRDVTEQKKLAKEHEHRLTQRVSAAEAALLQGARLAAVGQLSASIAHEINNPLYAARNALLLLEEDLPEEVRESTVMQLARDQLTRIAGIIERMRDFYRPMRGEMAPTDLNAVIEETLALAGLHARHNNTMITFTPDTHLPAVVCNADQLRQVFLNLVLNALDAMTNGGTLTVTTEAATSFVTIEICDTGTGIPDDIRAHLFEPFFTNKPNGTGLGLPISAHIVTQHGGQIEVDSTVGVGSTFRVVLPYQPN</sequence>
<evidence type="ECO:0000256" key="8">
    <source>
        <dbReference type="ARBA" id="ARBA00023012"/>
    </source>
</evidence>
<dbReference type="InterPro" id="IPR005467">
    <property type="entry name" value="His_kinase_dom"/>
</dbReference>
<evidence type="ECO:0000313" key="12">
    <source>
        <dbReference type="EMBL" id="GAA5530339.1"/>
    </source>
</evidence>
<dbReference type="InterPro" id="IPR003661">
    <property type="entry name" value="HisK_dim/P_dom"/>
</dbReference>
<evidence type="ECO:0000256" key="6">
    <source>
        <dbReference type="ARBA" id="ARBA00022777"/>
    </source>
</evidence>
<evidence type="ECO:0000256" key="4">
    <source>
        <dbReference type="ARBA" id="ARBA00022679"/>
    </source>
</evidence>
<dbReference type="SMART" id="SM00387">
    <property type="entry name" value="HATPase_c"/>
    <property type="match status" value="1"/>
</dbReference>
<dbReference type="PANTHER" id="PTHR43065">
    <property type="entry name" value="SENSOR HISTIDINE KINASE"/>
    <property type="match status" value="1"/>
</dbReference>
<dbReference type="InterPro" id="IPR036890">
    <property type="entry name" value="HATPase_C_sf"/>
</dbReference>
<evidence type="ECO:0000313" key="13">
    <source>
        <dbReference type="Proteomes" id="UP001428290"/>
    </source>
</evidence>
<dbReference type="NCBIfam" id="TIGR00229">
    <property type="entry name" value="sensory_box"/>
    <property type="match status" value="1"/>
</dbReference>
<dbReference type="InterPro" id="IPR004358">
    <property type="entry name" value="Sig_transdc_His_kin-like_C"/>
</dbReference>
<dbReference type="SMART" id="SM00388">
    <property type="entry name" value="HisKA"/>
    <property type="match status" value="1"/>
</dbReference>
<dbReference type="InterPro" id="IPR000700">
    <property type="entry name" value="PAS-assoc_C"/>
</dbReference>
<dbReference type="Pfam" id="PF02518">
    <property type="entry name" value="HATPase_c"/>
    <property type="match status" value="1"/>
</dbReference>
<dbReference type="InterPro" id="IPR000014">
    <property type="entry name" value="PAS"/>
</dbReference>
<dbReference type="PANTHER" id="PTHR43065:SF46">
    <property type="entry name" value="C4-DICARBOXYLATE TRANSPORT SENSOR PROTEIN DCTB"/>
    <property type="match status" value="1"/>
</dbReference>
<evidence type="ECO:0000256" key="1">
    <source>
        <dbReference type="ARBA" id="ARBA00000085"/>
    </source>
</evidence>
<keyword evidence="3" id="KW-0597">Phosphoprotein</keyword>
<evidence type="ECO:0000259" key="10">
    <source>
        <dbReference type="PROSITE" id="PS50112"/>
    </source>
</evidence>
<dbReference type="Gene3D" id="3.30.565.10">
    <property type="entry name" value="Histidine kinase-like ATPase, C-terminal domain"/>
    <property type="match status" value="1"/>
</dbReference>
<evidence type="ECO:0000259" key="11">
    <source>
        <dbReference type="PROSITE" id="PS50113"/>
    </source>
</evidence>
<dbReference type="PROSITE" id="PS50113">
    <property type="entry name" value="PAC"/>
    <property type="match status" value="1"/>
</dbReference>